<dbReference type="AlphaFoldDB" id="A0A150S9V2"/>
<gene>
    <name evidence="1" type="ORF">BE17_16815</name>
</gene>
<name>A0A150S9V2_SORCE</name>
<sequence>MPLQLQVRAWLALARGDVAACFGSLRQMSAEAEAQRSDGLMLEMCDTMISATISICEAERLGERELEAVQVELDAVRDAVQVIAGIEVPPWYPVQFLTLRARLLAVTPCKLDQAADSSTQALDRARSTYPDLIPECGRLLGEHLIQAGRLDDALTTLAETEREAEARGFLKELAQIRAARIRALVRKGEASAAIEPHVLALRESLAATDSPRIAAETLRDLALKLPPLSATPDPLPLAEEAHALFVSMPMPAEESRCLEAMGDILRARGRAPEARRRYVTARARLERHGLGLRLPLLSRKIDALG</sequence>
<dbReference type="Proteomes" id="UP000075635">
    <property type="component" value="Unassembled WGS sequence"/>
</dbReference>
<proteinExistence type="predicted"/>
<organism evidence="1 2">
    <name type="scientific">Sorangium cellulosum</name>
    <name type="common">Polyangium cellulosum</name>
    <dbReference type="NCBI Taxonomy" id="56"/>
    <lineage>
        <taxon>Bacteria</taxon>
        <taxon>Pseudomonadati</taxon>
        <taxon>Myxococcota</taxon>
        <taxon>Polyangia</taxon>
        <taxon>Polyangiales</taxon>
        <taxon>Polyangiaceae</taxon>
        <taxon>Sorangium</taxon>
    </lineage>
</organism>
<reference evidence="1 2" key="1">
    <citation type="submission" date="2014-02" db="EMBL/GenBank/DDBJ databases">
        <title>The small core and large imbalanced accessory genome model reveals a collaborative survival strategy of Sorangium cellulosum strains in nature.</title>
        <authorList>
            <person name="Han K."/>
            <person name="Peng R."/>
            <person name="Blom J."/>
            <person name="Li Y.-Z."/>
        </authorList>
    </citation>
    <scope>NUCLEOTIDE SEQUENCE [LARGE SCALE GENOMIC DNA]</scope>
    <source>
        <strain evidence="1 2">So0011-07</strain>
    </source>
</reference>
<dbReference type="EMBL" id="JEMB01001252">
    <property type="protein sequence ID" value="KYF89182.1"/>
    <property type="molecule type" value="Genomic_DNA"/>
</dbReference>
<evidence type="ECO:0008006" key="3">
    <source>
        <dbReference type="Google" id="ProtNLM"/>
    </source>
</evidence>
<comment type="caution">
    <text evidence="1">The sequence shown here is derived from an EMBL/GenBank/DDBJ whole genome shotgun (WGS) entry which is preliminary data.</text>
</comment>
<dbReference type="SUPFAM" id="SSF48452">
    <property type="entry name" value="TPR-like"/>
    <property type="match status" value="1"/>
</dbReference>
<accession>A0A150S9V2</accession>
<dbReference type="InterPro" id="IPR011990">
    <property type="entry name" value="TPR-like_helical_dom_sf"/>
</dbReference>
<evidence type="ECO:0000313" key="2">
    <source>
        <dbReference type="Proteomes" id="UP000075635"/>
    </source>
</evidence>
<protein>
    <recommendedName>
        <fullName evidence="3">MalT-like TPR region domain-containing protein</fullName>
    </recommendedName>
</protein>
<evidence type="ECO:0000313" key="1">
    <source>
        <dbReference type="EMBL" id="KYF89182.1"/>
    </source>
</evidence>